<dbReference type="InterPro" id="IPR029057">
    <property type="entry name" value="PRTase-like"/>
</dbReference>
<evidence type="ECO:0000259" key="1">
    <source>
        <dbReference type="Pfam" id="PF00156"/>
    </source>
</evidence>
<feature type="domain" description="Phosphoribosyltransferase" evidence="1">
    <location>
        <begin position="99"/>
        <end position="206"/>
    </location>
</feature>
<sequence length="226" mass="24402">MNFTPGCRGCAQVVQNYAYHIVYSTGDALRVRVARKGFAMTPSTETYPIDIAGLHRELPLFEVSAGTRIAVLNVLGDTELVETASRALAQKLEPVDYSVLVTAEAKSIPLVHALSVATGKPYIVLRKNYKPYMGDALKAETLSITTGEPQTLFLDAKDRALVQNAKIVLLDDVISSGSTLQAMRAIMDRAGATVAAEAAILTEGERENWHDIISLGHLPVFTDDAS</sequence>
<reference evidence="2 3" key="1">
    <citation type="journal article" date="2011" name="J. Bacteriol.">
        <title>Genome sequence of Salinisphaera shabanensis, a gammaproteobacterium from the harsh, variable environment of the brine-seawater interface of the Shaban Deep in the Red Sea.</title>
        <authorList>
            <person name="Antunes A."/>
            <person name="Alam I."/>
            <person name="Bajic V.B."/>
            <person name="Stingl U."/>
        </authorList>
    </citation>
    <scope>NUCLEOTIDE SEQUENCE [LARGE SCALE GENOMIC DNA]</scope>
    <source>
        <strain evidence="2 3">E1L3A</strain>
    </source>
</reference>
<dbReference type="AlphaFoldDB" id="U2EQY2"/>
<accession>U2EQY2</accession>
<organism evidence="2 3">
    <name type="scientific">Salinisphaera shabanensis E1L3A</name>
    <dbReference type="NCBI Taxonomy" id="1033802"/>
    <lineage>
        <taxon>Bacteria</taxon>
        <taxon>Pseudomonadati</taxon>
        <taxon>Pseudomonadota</taxon>
        <taxon>Gammaproteobacteria</taxon>
        <taxon>Salinisphaerales</taxon>
        <taxon>Salinisphaeraceae</taxon>
        <taxon>Salinisphaera</taxon>
    </lineage>
</organism>
<keyword evidence="3" id="KW-1185">Reference proteome</keyword>
<dbReference type="InterPro" id="IPR000836">
    <property type="entry name" value="PRTase_dom"/>
</dbReference>
<dbReference type="Pfam" id="PF00156">
    <property type="entry name" value="Pribosyltran"/>
    <property type="match status" value="1"/>
</dbReference>
<dbReference type="eggNOG" id="COG0503">
    <property type="taxonomic scope" value="Bacteria"/>
</dbReference>
<dbReference type="EMBL" id="AFNV02000004">
    <property type="protein sequence ID" value="ERJ20155.1"/>
    <property type="molecule type" value="Genomic_DNA"/>
</dbReference>
<dbReference type="PANTHER" id="PTHR43218">
    <property type="entry name" value="PHOSPHORIBOSYLTRANSFERASE-RELATED"/>
    <property type="match status" value="1"/>
</dbReference>
<dbReference type="Proteomes" id="UP000006242">
    <property type="component" value="Unassembled WGS sequence"/>
</dbReference>
<dbReference type="CDD" id="cd06223">
    <property type="entry name" value="PRTases_typeI"/>
    <property type="match status" value="1"/>
</dbReference>
<keyword evidence="2" id="KW-0808">Transferase</keyword>
<proteinExistence type="predicted"/>
<dbReference type="EC" id="2.4.2.7" evidence="2"/>
<dbReference type="SUPFAM" id="SSF53271">
    <property type="entry name" value="PRTase-like"/>
    <property type="match status" value="1"/>
</dbReference>
<protein>
    <submittedName>
        <fullName evidence="2">Adenine phosphoribosyltransferase protein</fullName>
        <ecNumber evidence="2">2.4.2.7</ecNumber>
    </submittedName>
</protein>
<dbReference type="Gene3D" id="3.40.50.2020">
    <property type="match status" value="1"/>
</dbReference>
<evidence type="ECO:0000313" key="3">
    <source>
        <dbReference type="Proteomes" id="UP000006242"/>
    </source>
</evidence>
<evidence type="ECO:0000313" key="2">
    <source>
        <dbReference type="EMBL" id="ERJ20155.1"/>
    </source>
</evidence>
<dbReference type="PANTHER" id="PTHR43218:SF1">
    <property type="entry name" value="PHOSPHORIBOSYLTRANSFERASE"/>
    <property type="match status" value="1"/>
</dbReference>
<dbReference type="STRING" id="1033802.SSPSH_000704"/>
<dbReference type="GO" id="GO:0003999">
    <property type="term" value="F:adenine phosphoribosyltransferase activity"/>
    <property type="evidence" value="ECO:0007669"/>
    <property type="project" value="UniProtKB-EC"/>
</dbReference>
<comment type="caution">
    <text evidence="2">The sequence shown here is derived from an EMBL/GenBank/DDBJ whole genome shotgun (WGS) entry which is preliminary data.</text>
</comment>
<name>U2EQY2_9GAMM</name>
<keyword evidence="2" id="KW-0328">Glycosyltransferase</keyword>
<gene>
    <name evidence="2" type="ORF">SSPSH_000704</name>
</gene>
<dbReference type="NCBIfam" id="NF005592">
    <property type="entry name" value="PRK07322.1"/>
    <property type="match status" value="1"/>
</dbReference>
<reference evidence="2 3" key="2">
    <citation type="journal article" date="2013" name="PLoS ONE">
        <title>INDIGO - INtegrated Data Warehouse of MIcrobial GenOmes with Examples from the Red Sea Extremophiles.</title>
        <authorList>
            <person name="Alam I."/>
            <person name="Antunes A."/>
            <person name="Kamau A.A."/>
            <person name="Ba Alawi W."/>
            <person name="Kalkatawi M."/>
            <person name="Stingl U."/>
            <person name="Bajic V.B."/>
        </authorList>
    </citation>
    <scope>NUCLEOTIDE SEQUENCE [LARGE SCALE GENOMIC DNA]</scope>
    <source>
        <strain evidence="2 3">E1L3A</strain>
    </source>
</reference>